<gene>
    <name evidence="3" type="ORF">GCM10010345_84730</name>
</gene>
<dbReference type="EMBL" id="BMVN01000064">
    <property type="protein sequence ID" value="GHA68118.1"/>
    <property type="molecule type" value="Genomic_DNA"/>
</dbReference>
<keyword evidence="2" id="KW-0472">Membrane</keyword>
<dbReference type="Proteomes" id="UP000653644">
    <property type="component" value="Unassembled WGS sequence"/>
</dbReference>
<feature type="region of interest" description="Disordered" evidence="1">
    <location>
        <begin position="184"/>
        <end position="229"/>
    </location>
</feature>
<organism evidence="3 4">
    <name type="scientific">Streptomyces canarius</name>
    <dbReference type="NCBI Taxonomy" id="285453"/>
    <lineage>
        <taxon>Bacteria</taxon>
        <taxon>Bacillati</taxon>
        <taxon>Actinomycetota</taxon>
        <taxon>Actinomycetes</taxon>
        <taxon>Kitasatosporales</taxon>
        <taxon>Streptomycetaceae</taxon>
        <taxon>Streptomyces</taxon>
    </lineage>
</organism>
<evidence type="ECO:0000313" key="4">
    <source>
        <dbReference type="Proteomes" id="UP000653644"/>
    </source>
</evidence>
<keyword evidence="2" id="KW-0812">Transmembrane</keyword>
<evidence type="ECO:0000256" key="2">
    <source>
        <dbReference type="SAM" id="Phobius"/>
    </source>
</evidence>
<keyword evidence="4" id="KW-1185">Reference proteome</keyword>
<proteinExistence type="predicted"/>
<protein>
    <submittedName>
        <fullName evidence="3">Uncharacterized protein</fullName>
    </submittedName>
</protein>
<evidence type="ECO:0000256" key="1">
    <source>
        <dbReference type="SAM" id="MobiDB-lite"/>
    </source>
</evidence>
<evidence type="ECO:0000313" key="3">
    <source>
        <dbReference type="EMBL" id="GHA68118.1"/>
    </source>
</evidence>
<accession>A0ABQ3DBI8</accession>
<sequence length="229" mass="25605">MCQACKCDAMDAAVTGALSAFGGAVIGALGSYLGPALLQRRQQQRDDETSAQERTAQLLKLAADARLASALWLRHLERVADDLSDGGRWSLSRYDEISAEREGAFRVALMSMMMHRFSIHSGAIDWFTRPARSVDRIFRSAIRSDRSLTAVENGEVREYLAELTRNRRRLDRELVRRLLAHVSDPSANSDGDPLSRGWHEVEGWDPEDGMRAETRHTDDMHGHDAERGG</sequence>
<feature type="transmembrane region" description="Helical" evidence="2">
    <location>
        <begin position="18"/>
        <end position="38"/>
    </location>
</feature>
<keyword evidence="2" id="KW-1133">Transmembrane helix</keyword>
<comment type="caution">
    <text evidence="3">The sequence shown here is derived from an EMBL/GenBank/DDBJ whole genome shotgun (WGS) entry which is preliminary data.</text>
</comment>
<reference evidence="4" key="1">
    <citation type="journal article" date="2019" name="Int. J. Syst. Evol. Microbiol.">
        <title>The Global Catalogue of Microorganisms (GCM) 10K type strain sequencing project: providing services to taxonomists for standard genome sequencing and annotation.</title>
        <authorList>
            <consortium name="The Broad Institute Genomics Platform"/>
            <consortium name="The Broad Institute Genome Sequencing Center for Infectious Disease"/>
            <person name="Wu L."/>
            <person name="Ma J."/>
        </authorList>
    </citation>
    <scope>NUCLEOTIDE SEQUENCE [LARGE SCALE GENOMIC DNA]</scope>
    <source>
        <strain evidence="4">JCM 4733</strain>
    </source>
</reference>
<name>A0ABQ3DBI8_9ACTN</name>
<feature type="compositionally biased region" description="Basic and acidic residues" evidence="1">
    <location>
        <begin position="197"/>
        <end position="229"/>
    </location>
</feature>